<dbReference type="PANTHER" id="PTHR46889:SF4">
    <property type="entry name" value="TRANSPOSASE INSO FOR INSERTION SEQUENCE ELEMENT IS911B-RELATED"/>
    <property type="match status" value="1"/>
</dbReference>
<dbReference type="InterPro" id="IPR050900">
    <property type="entry name" value="Transposase_IS3/IS150/IS904"/>
</dbReference>
<gene>
    <name evidence="3" type="ORF">R6G74_09520</name>
    <name evidence="4" type="ORF">R6P33_09565</name>
</gene>
<evidence type="ECO:0000313" key="6">
    <source>
        <dbReference type="Proteomes" id="UP001288320"/>
    </source>
</evidence>
<proteinExistence type="predicted"/>
<dbReference type="InterPro" id="IPR025948">
    <property type="entry name" value="HTH-like_dom"/>
</dbReference>
<dbReference type="NCBIfam" id="NF033516">
    <property type="entry name" value="transpos_IS3"/>
    <property type="match status" value="1"/>
</dbReference>
<accession>A0AAQ3LVP0</accession>
<dbReference type="Pfam" id="PF13276">
    <property type="entry name" value="HTH_21"/>
    <property type="match status" value="1"/>
</dbReference>
<dbReference type="Proteomes" id="UP001288320">
    <property type="component" value="Unassembled WGS sequence"/>
</dbReference>
<evidence type="ECO:0000259" key="2">
    <source>
        <dbReference type="PROSITE" id="PS50994"/>
    </source>
</evidence>
<dbReference type="EMBL" id="JAWNFY010000052">
    <property type="protein sequence ID" value="MDY5147255.1"/>
    <property type="molecule type" value="Genomic_DNA"/>
</dbReference>
<keyword evidence="5" id="KW-1185">Reference proteome</keyword>
<feature type="domain" description="Integrase catalytic" evidence="2">
    <location>
        <begin position="296"/>
        <end position="469"/>
    </location>
</feature>
<dbReference type="SUPFAM" id="SSF53098">
    <property type="entry name" value="Ribonuclease H-like"/>
    <property type="match status" value="1"/>
</dbReference>
<dbReference type="Proteomes" id="UP001284901">
    <property type="component" value="Unassembled WGS sequence"/>
</dbReference>
<dbReference type="Gene3D" id="3.30.420.10">
    <property type="entry name" value="Ribonuclease H-like superfamily/Ribonuclease H"/>
    <property type="match status" value="1"/>
</dbReference>
<name>A0AAQ3LVP0_9ACTO</name>
<dbReference type="EMBL" id="JAWNFV010000040">
    <property type="protein sequence ID" value="MDY5141542.1"/>
    <property type="molecule type" value="Genomic_DNA"/>
</dbReference>
<organism evidence="3 6">
    <name type="scientific">Actinotignum timonense</name>
    <dbReference type="NCBI Taxonomy" id="1870995"/>
    <lineage>
        <taxon>Bacteria</taxon>
        <taxon>Bacillati</taxon>
        <taxon>Actinomycetota</taxon>
        <taxon>Actinomycetes</taxon>
        <taxon>Actinomycetales</taxon>
        <taxon>Actinomycetaceae</taxon>
        <taxon>Actinotignum</taxon>
    </lineage>
</organism>
<dbReference type="AlphaFoldDB" id="A0AAQ3LVP0"/>
<evidence type="ECO:0000256" key="1">
    <source>
        <dbReference type="ARBA" id="ARBA00002286"/>
    </source>
</evidence>
<dbReference type="PROSITE" id="PS50994">
    <property type="entry name" value="INTEGRASE"/>
    <property type="match status" value="1"/>
</dbReference>
<dbReference type="SUPFAM" id="SSF46689">
    <property type="entry name" value="Homeodomain-like"/>
    <property type="match status" value="1"/>
</dbReference>
<dbReference type="Pfam" id="PF13333">
    <property type="entry name" value="rve_2"/>
    <property type="match status" value="1"/>
</dbReference>
<dbReference type="InterPro" id="IPR009057">
    <property type="entry name" value="Homeodomain-like_sf"/>
</dbReference>
<dbReference type="InterPro" id="IPR048020">
    <property type="entry name" value="Transpos_IS3"/>
</dbReference>
<dbReference type="GO" id="GO:0003676">
    <property type="term" value="F:nucleic acid binding"/>
    <property type="evidence" value="ECO:0007669"/>
    <property type="project" value="InterPro"/>
</dbReference>
<reference evidence="3 5" key="1">
    <citation type="submission" date="2023-10" db="EMBL/GenBank/DDBJ databases">
        <title>Whole Genome based description of the genera Actinobaculum and Actinotignum reveals a complex phylogenetic relationship within the species included in the genus Actinotignum.</title>
        <authorList>
            <person name="Jensen C.S."/>
            <person name="Dargis R."/>
            <person name="Kemp M."/>
            <person name="Christensen J.J."/>
        </authorList>
    </citation>
    <scope>NUCLEOTIDE SEQUENCE</scope>
    <source>
        <strain evidence="4 5">SLA_B089</strain>
        <strain evidence="3">SLA_B245</strain>
    </source>
</reference>
<sequence length="474" mass="54346">MSKRTYTREQIRKALTTYQRTQSVTATVRKLGYPGRDTLYKWIRNSNEKPEQRKPKKHAPNQKISTDVKVTACKRFRSGENAYTIAQDLGIVNCTNIYAWVKKWDAEGSLGLMNEKECDQIKAKTRHQLEAQLPQDPEELRALVADLIVQKRVLKAQLELAKKGKARTGGRSEAVEKTRVANQLRSTTPLAMVLDTLDLPASSYYYTAKQLERPDKHARLRELIAQIAREGLYTYGYRRIRLALRKLGYVVSEKVIQRLMREEEIPVRYAKARRKYSSYGGEISPAPENLVERDFHADEPGRLWLTDISEFHAANGKVYLSPIIDCYDGKVVAYTRGLHPTSVLADSSLENALATLPHQRLNELQAGQSEHPLVIHSDRGVHYRSVSWIELTRRYGLTRSMSKKGCSPDNSACEGFFGRMKTEIYHGKKWATTDELCEAIDEYMFFYNQKRITLKFDGLTIVEHRQAVLSDNVQ</sequence>
<evidence type="ECO:0000313" key="3">
    <source>
        <dbReference type="EMBL" id="MDY5141542.1"/>
    </source>
</evidence>
<dbReference type="Pfam" id="PF00665">
    <property type="entry name" value="rve"/>
    <property type="match status" value="1"/>
</dbReference>
<dbReference type="GO" id="GO:0015074">
    <property type="term" value="P:DNA integration"/>
    <property type="evidence" value="ECO:0007669"/>
    <property type="project" value="InterPro"/>
</dbReference>
<evidence type="ECO:0000313" key="5">
    <source>
        <dbReference type="Proteomes" id="UP001284901"/>
    </source>
</evidence>
<evidence type="ECO:0000313" key="4">
    <source>
        <dbReference type="EMBL" id="MDY5147255.1"/>
    </source>
</evidence>
<comment type="caution">
    <text evidence="3">The sequence shown here is derived from an EMBL/GenBank/DDBJ whole genome shotgun (WGS) entry which is preliminary data.</text>
</comment>
<dbReference type="RefSeq" id="WP_087069845.1">
    <property type="nucleotide sequence ID" value="NZ_CP136960.1"/>
</dbReference>
<dbReference type="GeneID" id="92814693"/>
<dbReference type="PANTHER" id="PTHR46889">
    <property type="entry name" value="TRANSPOSASE INSF FOR INSERTION SEQUENCE IS3B-RELATED"/>
    <property type="match status" value="1"/>
</dbReference>
<dbReference type="InterPro" id="IPR012337">
    <property type="entry name" value="RNaseH-like_sf"/>
</dbReference>
<protein>
    <submittedName>
        <fullName evidence="3">IS3 family transposase</fullName>
    </submittedName>
</protein>
<dbReference type="InterPro" id="IPR001584">
    <property type="entry name" value="Integrase_cat-core"/>
</dbReference>
<dbReference type="InterPro" id="IPR036397">
    <property type="entry name" value="RNaseH_sf"/>
</dbReference>
<comment type="function">
    <text evidence="1">Involved in the transposition of the insertion sequence.</text>
</comment>